<keyword evidence="6" id="KW-0812">Transmembrane</keyword>
<keyword evidence="8" id="KW-1133">Transmembrane helix</keyword>
<evidence type="ECO:0000256" key="5">
    <source>
        <dbReference type="ARBA" id="ARBA00022679"/>
    </source>
</evidence>
<sequence>MCYLSVLESGIPGTARVLFEGEQMDMEAGDDRLRGGVAWTVGEPWRPMGQRDAGASAPPSSQSQGINSVSGLGKMWEKVFKVIHRPSVSHFHLYCGTCTLLGNSKILQGSGLRNNVNQWTAAFRMNPDPVQSTEIMGNQTTGRFISPGKASSQGSWRQPVLPLKLSGLAWTSDAPSEEDASFGFGSEKQRKGCNDWEAVNQTSGYKRILSTQSREAEMEVSYSVLGKLTVHT</sequence>
<evidence type="ECO:0000256" key="11">
    <source>
        <dbReference type="ARBA" id="ARBA00023180"/>
    </source>
</evidence>
<proteinExistence type="inferred from homology"/>
<dbReference type="Gene3D" id="3.90.1480.20">
    <property type="entry name" value="Glycosyl transferase family 29"/>
    <property type="match status" value="1"/>
</dbReference>
<dbReference type="GO" id="GO:0000139">
    <property type="term" value="C:Golgi membrane"/>
    <property type="evidence" value="ECO:0007669"/>
    <property type="project" value="UniProtKB-SubCell"/>
</dbReference>
<dbReference type="PANTHER" id="PTHR46032:SF7">
    <property type="entry name" value="RIKEN CDNA 6430550D23 GENE"/>
    <property type="match status" value="1"/>
</dbReference>
<evidence type="ECO:0000256" key="14">
    <source>
        <dbReference type="ARBA" id="ARBA00042990"/>
    </source>
</evidence>
<keyword evidence="11" id="KW-0325">Glycoprotein</keyword>
<dbReference type="InterPro" id="IPR051757">
    <property type="entry name" value="Beta-gal_alpha2-3_sialyltrans"/>
</dbReference>
<reference evidence="19" key="3">
    <citation type="submission" date="2025-09" db="UniProtKB">
        <authorList>
            <consortium name="Ensembl"/>
        </authorList>
    </citation>
    <scope>IDENTIFICATION</scope>
</reference>
<dbReference type="InterPro" id="IPR038578">
    <property type="entry name" value="GT29-like_sf"/>
</dbReference>
<name>A0A673TRG4_SURSU</name>
<comment type="catalytic activity">
    <reaction evidence="17">
        <text>ganglioside GM1 (d18:1(4E)/18:0) + CMP-N-acetyl-beta-neuraminate = ganglioside GD1a (18:1(4E)/18:0) + CMP + H(+)</text>
        <dbReference type="Rhea" id="RHEA:48248"/>
        <dbReference type="ChEBI" id="CHEBI:15378"/>
        <dbReference type="ChEBI" id="CHEBI:57812"/>
        <dbReference type="ChEBI" id="CHEBI:60377"/>
        <dbReference type="ChEBI" id="CHEBI:73110"/>
        <dbReference type="ChEBI" id="CHEBI:90153"/>
    </reaction>
    <physiologicalReaction direction="left-to-right" evidence="17">
        <dbReference type="Rhea" id="RHEA:48249"/>
    </physiologicalReaction>
</comment>
<reference evidence="19 20" key="1">
    <citation type="submission" date="2019-05" db="EMBL/GenBank/DDBJ databases">
        <title>A Chromosome-scale Meerkat (S. suricatta) Genome Assembly.</title>
        <authorList>
            <person name="Dudchenko O."/>
            <person name="Lieberman Aiden E."/>
            <person name="Tung J."/>
            <person name="Barreiro L.B."/>
            <person name="Clutton-Brock T.H."/>
        </authorList>
    </citation>
    <scope>NUCLEOTIDE SEQUENCE [LARGE SCALE GENOMIC DNA]</scope>
</reference>
<accession>A0A673TRG4</accession>
<comment type="subcellular location">
    <subcellularLocation>
        <location evidence="1">Golgi apparatus membrane</location>
        <topology evidence="1">Single-pass type II membrane protein</topology>
    </subcellularLocation>
</comment>
<reference evidence="19" key="2">
    <citation type="submission" date="2025-08" db="UniProtKB">
        <authorList>
            <consortium name="Ensembl"/>
        </authorList>
    </citation>
    <scope>IDENTIFICATION</scope>
</reference>
<evidence type="ECO:0000256" key="6">
    <source>
        <dbReference type="ARBA" id="ARBA00022692"/>
    </source>
</evidence>
<evidence type="ECO:0000313" key="19">
    <source>
        <dbReference type="Ensembl" id="ENSSSUP00005011995.1"/>
    </source>
</evidence>
<dbReference type="GO" id="GO:0047288">
    <property type="term" value="F:beta-D-galactosyl-(1-&gt;3)-N-acetyl-beta-D-galactosaminide alpha-2,3- sialyltransferase"/>
    <property type="evidence" value="ECO:0007669"/>
    <property type="project" value="UniProtKB-EC"/>
</dbReference>
<keyword evidence="4" id="KW-0328">Glycosyltransferase</keyword>
<comment type="catalytic activity">
    <reaction evidence="16">
        <text>a ganglioside GM1 (d18:1(4E)) + CMP-N-acetyl-beta-neuraminate = a ganglioside GD1a (d18:1(4E)) + CMP + H(+)</text>
        <dbReference type="Rhea" id="RHEA:18021"/>
        <dbReference type="ChEBI" id="CHEBI:15378"/>
        <dbReference type="ChEBI" id="CHEBI:57812"/>
        <dbReference type="ChEBI" id="CHEBI:60377"/>
        <dbReference type="ChEBI" id="CHEBI:77709"/>
        <dbReference type="ChEBI" id="CHEBI:78445"/>
        <dbReference type="EC" id="2.4.3.2"/>
    </reaction>
    <physiologicalReaction direction="left-to-right" evidence="16">
        <dbReference type="Rhea" id="RHEA:18022"/>
    </physiologicalReaction>
</comment>
<comment type="catalytic activity">
    <reaction evidence="15">
        <text>a ganglioside GA1 (d18:1(4E)) + CMP-N-acetyl-beta-neuraminate = a ganglioside GM1b (d18:1(4E)) + CMP + H(+)</text>
        <dbReference type="Rhea" id="RHEA:47560"/>
        <dbReference type="ChEBI" id="CHEBI:15378"/>
        <dbReference type="ChEBI" id="CHEBI:27938"/>
        <dbReference type="ChEBI" id="CHEBI:57812"/>
        <dbReference type="ChEBI" id="CHEBI:60377"/>
        <dbReference type="ChEBI" id="CHEBI:78568"/>
    </reaction>
    <physiologicalReaction direction="left-to-right" evidence="15">
        <dbReference type="Rhea" id="RHEA:47561"/>
    </physiologicalReaction>
</comment>
<dbReference type="Proteomes" id="UP000472268">
    <property type="component" value="Chromosome 12"/>
</dbReference>
<keyword evidence="10" id="KW-0472">Membrane</keyword>
<dbReference type="AlphaFoldDB" id="A0A673TRG4"/>
<gene>
    <name evidence="19" type="primary">C12H20orf173</name>
</gene>
<feature type="compositionally biased region" description="Low complexity" evidence="18">
    <location>
        <begin position="53"/>
        <end position="65"/>
    </location>
</feature>
<evidence type="ECO:0000256" key="9">
    <source>
        <dbReference type="ARBA" id="ARBA00023034"/>
    </source>
</evidence>
<dbReference type="GO" id="GO:0003836">
    <property type="term" value="F:beta-galactoside (CMP) alpha-2,3-sialyltransferase activity"/>
    <property type="evidence" value="ECO:0007669"/>
    <property type="project" value="UniProtKB-EC"/>
</dbReference>
<dbReference type="InterPro" id="IPR001675">
    <property type="entry name" value="Glyco_trans_29"/>
</dbReference>
<dbReference type="EC" id="2.4.3.2" evidence="13"/>
<evidence type="ECO:0000256" key="17">
    <source>
        <dbReference type="ARBA" id="ARBA00047509"/>
    </source>
</evidence>
<evidence type="ECO:0000256" key="3">
    <source>
        <dbReference type="ARBA" id="ARBA00006003"/>
    </source>
</evidence>
<evidence type="ECO:0000256" key="10">
    <source>
        <dbReference type="ARBA" id="ARBA00023136"/>
    </source>
</evidence>
<evidence type="ECO:0000256" key="16">
    <source>
        <dbReference type="ARBA" id="ARBA00043773"/>
    </source>
</evidence>
<evidence type="ECO:0000256" key="8">
    <source>
        <dbReference type="ARBA" id="ARBA00022989"/>
    </source>
</evidence>
<protein>
    <recommendedName>
        <fullName evidence="13">beta-D-galactosyl-(1-&gt;3)-N-acetyl-beta-D-galactosaminide alpha-2,3-sialyltransferase</fullName>
        <ecNumber evidence="13">2.4.3.2</ecNumber>
    </recommendedName>
    <alternativeName>
        <fullName evidence="14">Monosialoganglioside sialyltransferase</fullName>
    </alternativeName>
</protein>
<evidence type="ECO:0000256" key="13">
    <source>
        <dbReference type="ARBA" id="ARBA00039106"/>
    </source>
</evidence>
<evidence type="ECO:0000256" key="2">
    <source>
        <dbReference type="ARBA" id="ARBA00004934"/>
    </source>
</evidence>
<organism evidence="19 20">
    <name type="scientific">Suricata suricatta</name>
    <name type="common">Meerkat</name>
    <dbReference type="NCBI Taxonomy" id="37032"/>
    <lineage>
        <taxon>Eukaryota</taxon>
        <taxon>Metazoa</taxon>
        <taxon>Chordata</taxon>
        <taxon>Craniata</taxon>
        <taxon>Vertebrata</taxon>
        <taxon>Euteleostomi</taxon>
        <taxon>Mammalia</taxon>
        <taxon>Eutheria</taxon>
        <taxon>Laurasiatheria</taxon>
        <taxon>Carnivora</taxon>
        <taxon>Feliformia</taxon>
        <taxon>Herpestidae</taxon>
        <taxon>Suricata</taxon>
    </lineage>
</organism>
<evidence type="ECO:0000256" key="7">
    <source>
        <dbReference type="ARBA" id="ARBA00022968"/>
    </source>
</evidence>
<dbReference type="Ensembl" id="ENSSSUT00005013739.1">
    <property type="protein sequence ID" value="ENSSSUP00005011995.1"/>
    <property type="gene ID" value="ENSSSUG00005007733.1"/>
</dbReference>
<keyword evidence="5" id="KW-0808">Transferase</keyword>
<comment type="similarity">
    <text evidence="3">Belongs to the glycosyltransferase 29 family.</text>
</comment>
<comment type="pathway">
    <text evidence="2">Glycolipid biosynthesis.</text>
</comment>
<evidence type="ECO:0000256" key="18">
    <source>
        <dbReference type="SAM" id="MobiDB-lite"/>
    </source>
</evidence>
<evidence type="ECO:0000256" key="15">
    <source>
        <dbReference type="ARBA" id="ARBA00043673"/>
    </source>
</evidence>
<dbReference type="Pfam" id="PF00777">
    <property type="entry name" value="Glyco_transf_29"/>
    <property type="match status" value="1"/>
</dbReference>
<feature type="region of interest" description="Disordered" evidence="18">
    <location>
        <begin position="44"/>
        <end position="68"/>
    </location>
</feature>
<keyword evidence="20" id="KW-1185">Reference proteome</keyword>
<evidence type="ECO:0000256" key="1">
    <source>
        <dbReference type="ARBA" id="ARBA00004323"/>
    </source>
</evidence>
<dbReference type="PANTHER" id="PTHR46032">
    <property type="entry name" value="ALPHA-2,3-SIALYLTRANSFERASE ST3GAL I ISOFORM X1"/>
    <property type="match status" value="1"/>
</dbReference>
<evidence type="ECO:0000256" key="12">
    <source>
        <dbReference type="ARBA" id="ARBA00036292"/>
    </source>
</evidence>
<evidence type="ECO:0000313" key="20">
    <source>
        <dbReference type="Proteomes" id="UP000472268"/>
    </source>
</evidence>
<comment type="catalytic activity">
    <reaction evidence="12">
        <text>a beta-D-galactosyl-(1-&gt;3)-N-acetyl-alpha-D-galactosaminyl derivative + CMP-N-acetyl-beta-neuraminate = an N-acetyl-alpha-neuraminyl-(2-&gt;3)-beta-D-galactosyl-(1-&gt;3)-N-acetyl-alpha-D-galactosaminyl derivative + CMP + H(+)</text>
        <dbReference type="Rhea" id="RHEA:21616"/>
        <dbReference type="ChEBI" id="CHEBI:15378"/>
        <dbReference type="ChEBI" id="CHEBI:57812"/>
        <dbReference type="ChEBI" id="CHEBI:60377"/>
        <dbReference type="ChEBI" id="CHEBI:133470"/>
        <dbReference type="ChEBI" id="CHEBI:139596"/>
        <dbReference type="EC" id="2.4.3.4"/>
    </reaction>
    <physiologicalReaction direction="left-to-right" evidence="12">
        <dbReference type="Rhea" id="RHEA:21617"/>
    </physiologicalReaction>
</comment>
<keyword evidence="7" id="KW-0735">Signal-anchor</keyword>
<keyword evidence="9" id="KW-0333">Golgi apparatus</keyword>
<dbReference type="GO" id="GO:0097503">
    <property type="term" value="P:sialylation"/>
    <property type="evidence" value="ECO:0007669"/>
    <property type="project" value="TreeGrafter"/>
</dbReference>
<evidence type="ECO:0000256" key="4">
    <source>
        <dbReference type="ARBA" id="ARBA00022676"/>
    </source>
</evidence>